<dbReference type="PROSITE" id="PS50928">
    <property type="entry name" value="ABC_TM1"/>
    <property type="match status" value="1"/>
</dbReference>
<reference evidence="9" key="1">
    <citation type="journal article" date="2010" name="Genome Res.">
        <title>Functional metagenomics to mine the human gut microbiome for dietary fiber catabolic enzymes.</title>
        <authorList>
            <person name="Tasse L."/>
            <person name="Bercovici J."/>
            <person name="Pizzut-Serin S."/>
            <person name="Robe P."/>
            <person name="Tap J."/>
            <person name="Klopp C."/>
            <person name="Cantarel B.L."/>
            <person name="Coutinho P.M."/>
            <person name="Henrissat B."/>
            <person name="Leclerc M."/>
            <person name="Dore J."/>
            <person name="Monsan P."/>
            <person name="Remaud-Simeon M."/>
            <person name="Potocki-Veronese G."/>
        </authorList>
    </citation>
    <scope>NUCLEOTIDE SEQUENCE</scope>
</reference>
<feature type="transmembrane region" description="Helical" evidence="7">
    <location>
        <begin position="229"/>
        <end position="249"/>
    </location>
</feature>
<name>D9ZER0_9ZZZZ</name>
<dbReference type="SUPFAM" id="SSF161098">
    <property type="entry name" value="MetI-like"/>
    <property type="match status" value="1"/>
</dbReference>
<organism evidence="9">
    <name type="scientific">uncultured organism</name>
    <dbReference type="NCBI Taxonomy" id="155900"/>
    <lineage>
        <taxon>unclassified sequences</taxon>
        <taxon>environmental samples</taxon>
    </lineage>
</organism>
<feature type="transmembrane region" description="Helical" evidence="7">
    <location>
        <begin position="291"/>
        <end position="311"/>
    </location>
</feature>
<feature type="transmembrane region" description="Helical" evidence="7">
    <location>
        <begin position="98"/>
        <end position="118"/>
    </location>
</feature>
<dbReference type="InterPro" id="IPR000515">
    <property type="entry name" value="MetI-like"/>
</dbReference>
<dbReference type="GO" id="GO:0055085">
    <property type="term" value="P:transmembrane transport"/>
    <property type="evidence" value="ECO:0007669"/>
    <property type="project" value="InterPro"/>
</dbReference>
<dbReference type="PANTHER" id="PTHR43744:SF6">
    <property type="entry name" value="ABC TRANSPORTER PERMEASE PROTEIN YESQ-RELATED"/>
    <property type="match status" value="1"/>
</dbReference>
<comment type="subcellular location">
    <subcellularLocation>
        <location evidence="1">Cell membrane</location>
        <topology evidence="1">Multi-pass membrane protein</topology>
    </subcellularLocation>
</comment>
<feature type="transmembrane region" description="Helical" evidence="7">
    <location>
        <begin position="130"/>
        <end position="151"/>
    </location>
</feature>
<keyword evidence="5 7" id="KW-1133">Transmembrane helix</keyword>
<evidence type="ECO:0000256" key="3">
    <source>
        <dbReference type="ARBA" id="ARBA00022475"/>
    </source>
</evidence>
<dbReference type="Pfam" id="PF00528">
    <property type="entry name" value="BPD_transp_1"/>
    <property type="match status" value="1"/>
</dbReference>
<evidence type="ECO:0000256" key="2">
    <source>
        <dbReference type="ARBA" id="ARBA00022448"/>
    </source>
</evidence>
<evidence type="ECO:0000256" key="5">
    <source>
        <dbReference type="ARBA" id="ARBA00022989"/>
    </source>
</evidence>
<feature type="transmembrane region" description="Helical" evidence="7">
    <location>
        <begin position="30"/>
        <end position="56"/>
    </location>
</feature>
<evidence type="ECO:0000256" key="7">
    <source>
        <dbReference type="SAM" id="Phobius"/>
    </source>
</evidence>
<dbReference type="InterPro" id="IPR035906">
    <property type="entry name" value="MetI-like_sf"/>
</dbReference>
<evidence type="ECO:0000256" key="1">
    <source>
        <dbReference type="ARBA" id="ARBA00004651"/>
    </source>
</evidence>
<protein>
    <recommendedName>
        <fullName evidence="8">ABC transmembrane type-1 domain-containing protein</fullName>
    </recommendedName>
</protein>
<keyword evidence="4 7" id="KW-0812">Transmembrane</keyword>
<dbReference type="PANTHER" id="PTHR43744">
    <property type="entry name" value="ABC TRANSPORTER PERMEASE PROTEIN MG189-RELATED-RELATED"/>
    <property type="match status" value="1"/>
</dbReference>
<feature type="transmembrane region" description="Helical" evidence="7">
    <location>
        <begin position="178"/>
        <end position="198"/>
    </location>
</feature>
<keyword evidence="3" id="KW-1003">Cell membrane</keyword>
<evidence type="ECO:0000256" key="6">
    <source>
        <dbReference type="ARBA" id="ARBA00023136"/>
    </source>
</evidence>
<dbReference type="GO" id="GO:0005886">
    <property type="term" value="C:plasma membrane"/>
    <property type="evidence" value="ECO:0007669"/>
    <property type="project" value="UniProtKB-SubCell"/>
</dbReference>
<proteinExistence type="predicted"/>
<keyword evidence="2" id="KW-0813">Transport</keyword>
<dbReference type="CDD" id="cd06261">
    <property type="entry name" value="TM_PBP2"/>
    <property type="match status" value="1"/>
</dbReference>
<feature type="domain" description="ABC transmembrane type-1" evidence="8">
    <location>
        <begin position="95"/>
        <end position="310"/>
    </location>
</feature>
<dbReference type="AlphaFoldDB" id="D9ZER0"/>
<keyword evidence="6 7" id="KW-0472">Membrane</keyword>
<evidence type="ECO:0000313" key="9">
    <source>
        <dbReference type="EMBL" id="ADD61814.1"/>
    </source>
</evidence>
<evidence type="ECO:0000256" key="4">
    <source>
        <dbReference type="ARBA" id="ARBA00022692"/>
    </source>
</evidence>
<dbReference type="Gene3D" id="1.10.3720.10">
    <property type="entry name" value="MetI-like"/>
    <property type="match status" value="1"/>
</dbReference>
<accession>D9ZER0</accession>
<dbReference type="EMBL" id="GU942945">
    <property type="protein sequence ID" value="ADD61814.1"/>
    <property type="molecule type" value="Genomic_DNA"/>
</dbReference>
<sequence>MAEYMNIRNLKDQPLDEIQVKKAGRQIKGFLIWLLKVVIIVGISYIILGPLITIVANSFFTANDLYNPVVMLLPAEGTLQNYITSFTRMTYPRTLATTFAYVISLTLIQIFICSMAGYGFARYEFPFKKVLFGCVILTIVIPNDTLMLPLYTQFRNFDIFGIIHLVTGHGINLLSTEVPMYIMTALGCGLRSGLYIYIFNQFFRGLPKEIEEAAVVDGAGSFYTYFRIMLVNAMPSVLTVSIFSLVWQYNDTFYAKLFSINSKLLMSMRISTLRASIEFIDQIKDTAVSQLYLYAGIVLMVIPIVIIYILLQKRFIEGASRSGIVG</sequence>
<evidence type="ECO:0000259" key="8">
    <source>
        <dbReference type="PROSITE" id="PS50928"/>
    </source>
</evidence>